<feature type="region of interest" description="Disordered" evidence="2">
    <location>
        <begin position="476"/>
        <end position="503"/>
    </location>
</feature>
<feature type="coiled-coil region" evidence="1">
    <location>
        <begin position="579"/>
        <end position="645"/>
    </location>
</feature>
<evidence type="ECO:0000256" key="2">
    <source>
        <dbReference type="SAM" id="MobiDB-lite"/>
    </source>
</evidence>
<evidence type="ECO:0000313" key="4">
    <source>
        <dbReference type="Proteomes" id="UP000507470"/>
    </source>
</evidence>
<feature type="region of interest" description="Disordered" evidence="2">
    <location>
        <begin position="1744"/>
        <end position="1777"/>
    </location>
</feature>
<accession>A0A6J8BIS2</accession>
<dbReference type="OrthoDB" id="6161412at2759"/>
<feature type="coiled-coil region" evidence="1">
    <location>
        <begin position="1325"/>
        <end position="1548"/>
    </location>
</feature>
<feature type="coiled-coil region" evidence="1">
    <location>
        <begin position="9"/>
        <end position="420"/>
    </location>
</feature>
<dbReference type="EMBL" id="CACVKT020003458">
    <property type="protein sequence ID" value="CAC5383908.1"/>
    <property type="molecule type" value="Genomic_DNA"/>
</dbReference>
<feature type="compositionally biased region" description="Acidic residues" evidence="2">
    <location>
        <begin position="489"/>
        <end position="503"/>
    </location>
</feature>
<feature type="compositionally biased region" description="Polar residues" evidence="2">
    <location>
        <begin position="1745"/>
        <end position="1768"/>
    </location>
</feature>
<feature type="region of interest" description="Disordered" evidence="2">
    <location>
        <begin position="1203"/>
        <end position="1222"/>
    </location>
</feature>
<sequence length="2025" mass="235475">MTVQQNDSIKALDKERESLQSENKLLKEKCDRLSQEVENLNISLKTKFQEYESSVGELEKKNMKLKEDCEKSGIDVINLNKTHSDILKQKEKQIEELEQKVVTCSLQINELHDRCTQTDNALKHAEFKYSDLKQIKEKTETEELSVLSLQNHELSTKLESLENRIKDKELDYEELSQKCRELEKSFVVVQTENKELLQNCKHIELKKKAMQAKYSQLVQTSNETEEKLQKAISNLSSMNNDLNEKCGTHVTHIQNLNIDIEKIDQVKATVEQKLKEISERNRDVECSLKEVQDENRVLSKKIETNNCYSDQVCCELENLKQIHKNCEDCIVKLKTENKSLTHQLTEETKQLETLQQSHKEFMEELEQTQKSLLKLQEDHFELNNKKEMLEKENDQMKQQRERLSQEINNLSDELACVEQERNSYFASKELKKQIMKNSKEPSVTTHSKESKDAHYVHVQDNHEAVDSHLTERAVHVNDAKEIKESNKNDDDDDDKKEAEEDDELISEEELEILIQQRIDHEKKQIEYDLEEKYEIQFRKRQVELMHTFEKKQKELQKDFEQHVNHRVESLRAEKDQSFVKALQKVKKDFDKKLKKEMEKQRLAHLQELATIEDERKGGGHISGVVKNLLQENQELAEARDALLQQVELSHHQQDKLEDELRSMMGENIEGEGEFLQEPVKLNTEQPRQSYRSQSLLLDWEFSPSTSFEQDKDPPGLSGQFENDCQNLQCLMLRRKYQELRNTVQLSGFQPEINIAEDFHSAGPGFKPEIVDYLHNESETDLSTPTTELEASFVKEALRKAAESFSEVNQSTSCSTPTVDAFIENVGSKDDIFKSSKFKSESVTTTEEFLPIRVRSLSLNLPQDTDLMDNDNISEVDKKESSFMRHVRHHSLDRFIGQNLETEGKFVAEFFHDQTPLSQLNKSQDRISQSSDGKLKVNCVSKRNSWNSSRSSQTSLSQGDLQLSIDHVTESKTEKSKHNSQGEFFVEYISGDLETLDPNTLNEIAAIQSNSPHLGEVTPHFDFTLELTKDEKLDNDKLLKKLESLKNIYCKEKQDLMSKCENLTIQLENESLSRRQLEQELINISEDFGETITKPETEVSINSQGENNAKLPPKKTLTAKNTLKKESVPKPCHFESMIKSLECELHEKEDSLKQQNIEVGMGEALQEQRLNEMKVLFKSELRKLEVENSSLLEQKYQLENQNLEQNKQSESKASRGGNSKSCISVDSQTNELELINEKHLQKKQQLIEQLEAHNSKLESDSELLFVKEKEKEMTIKELTEKCQNLEMEAQEKVQLVEQLDQQCASYKLKLQTTGHDSSEMKQVGSFIELQEKCKNLELELERAKQNETFACVYEEKCKQLESDLENQQDYKQDLMEMTEKFERLEKEYKEQNVNHLQELNSCTSVIEKLRQKCENIDSLVANERKLSQETSVQCEHYQKELTVKQTLLKELEEKSSKNDIQLEELSNKCANLTDSLQIQKHKNNRLKKENVENCKKYEAEISHKERALDEINDTCSKFEIAEYENEHVIQELTTQCQKYQSEIQALRAKELLKMKKTLSCSVDEIESTDYHEFIVDSSTCVFDDEEEKIPDEKRENKSESEFDNKVKEDILIQERASYVETGINDMSGTYGRVTELETLLKDKDALIRKYETELDQRNDELDRMDDLRQYQEHLEMSVREKDSYIKQLEEHFLQQRTPVSIRSTVKPCKLGNVGQHRNDEPAGITCSTPTMNMPENIHSSEMELQDNLSDQSTISGENSFTKQKSQDSLLSDKTDNDGNFVTHSKFNDSLLSDSKNHNTQTLSALSESGSGRSDEASYSQMDMKHFAIVEEISKLRQDLRETKSVYTQENALLREALDKEKWNRDSKLESQNVEQHFSSEVGNLQQKVSLLKETNDMLRKENDEWLKRVQEQETIVLQLREQLGCDVNKDENKCDQSFNQQLKLLQQQRNELVERLGDSENKIGSLAQSLSEKSISEENLRCEKAKLQTKLYEMEEVEKELTEKKIELENKKQHKVGWRKLSIIEI</sequence>
<evidence type="ECO:0000313" key="3">
    <source>
        <dbReference type="EMBL" id="CAC5383908.1"/>
    </source>
</evidence>
<feature type="coiled-coil region" evidence="1">
    <location>
        <begin position="1632"/>
        <end position="1666"/>
    </location>
</feature>
<feature type="coiled-coil region" evidence="1">
    <location>
        <begin position="1880"/>
        <end position="2013"/>
    </location>
</feature>
<feature type="coiled-coil region" evidence="1">
    <location>
        <begin position="1059"/>
        <end position="1086"/>
    </location>
</feature>
<organism evidence="3 4">
    <name type="scientific">Mytilus coruscus</name>
    <name type="common">Sea mussel</name>
    <dbReference type="NCBI Taxonomy" id="42192"/>
    <lineage>
        <taxon>Eukaryota</taxon>
        <taxon>Metazoa</taxon>
        <taxon>Spiralia</taxon>
        <taxon>Lophotrochozoa</taxon>
        <taxon>Mollusca</taxon>
        <taxon>Bivalvia</taxon>
        <taxon>Autobranchia</taxon>
        <taxon>Pteriomorphia</taxon>
        <taxon>Mytilida</taxon>
        <taxon>Mytiloidea</taxon>
        <taxon>Mytilidae</taxon>
        <taxon>Mytilinae</taxon>
        <taxon>Mytilus</taxon>
    </lineage>
</organism>
<reference evidence="3 4" key="1">
    <citation type="submission" date="2020-06" db="EMBL/GenBank/DDBJ databases">
        <authorList>
            <person name="Li R."/>
            <person name="Bekaert M."/>
        </authorList>
    </citation>
    <scope>NUCLEOTIDE SEQUENCE [LARGE SCALE GENOMIC DNA]</scope>
    <source>
        <strain evidence="4">wild</strain>
    </source>
</reference>
<evidence type="ECO:0000256" key="1">
    <source>
        <dbReference type="SAM" id="Coils"/>
    </source>
</evidence>
<keyword evidence="1" id="KW-0175">Coiled coil</keyword>
<proteinExistence type="predicted"/>
<gene>
    <name evidence="3" type="ORF">MCOR_19605</name>
</gene>
<protein>
    <submittedName>
        <fullName evidence="3">Uncharacterized protein</fullName>
    </submittedName>
</protein>
<dbReference type="Proteomes" id="UP000507470">
    <property type="component" value="Unassembled WGS sequence"/>
</dbReference>
<keyword evidence="4" id="KW-1185">Reference proteome</keyword>
<feature type="compositionally biased region" description="Basic and acidic residues" evidence="2">
    <location>
        <begin position="476"/>
        <end position="488"/>
    </location>
</feature>
<name>A0A6J8BIS2_MYTCO</name>